<dbReference type="FunCoup" id="Q74ZG3">
    <property type="interactions" value="822"/>
</dbReference>
<dbReference type="KEGG" id="ago:AGOS_AGR391W"/>
<evidence type="ECO:0000259" key="2">
    <source>
        <dbReference type="Pfam" id="PF04127"/>
    </source>
</evidence>
<dbReference type="Pfam" id="PF04127">
    <property type="entry name" value="DFP"/>
    <property type="match status" value="2"/>
</dbReference>
<gene>
    <name evidence="3" type="ORF">AGOS_AGR391W</name>
</gene>
<dbReference type="InterPro" id="IPR007085">
    <property type="entry name" value="DNA/pantothenate-metab_flavo_C"/>
</dbReference>
<reference evidence="3 4" key="1">
    <citation type="journal article" date="2004" name="Science">
        <title>The Ashbya gossypii genome as a tool for mapping the ancient Saccharomyces cerevisiae genome.</title>
        <authorList>
            <person name="Dietrich F.S."/>
            <person name="Voegeli S."/>
            <person name="Brachat S."/>
            <person name="Lerch A."/>
            <person name="Gates K."/>
            <person name="Steiner S."/>
            <person name="Mohr C."/>
            <person name="Pohlmann R."/>
            <person name="Luedi P."/>
            <person name="Choi S."/>
            <person name="Wing R.A."/>
            <person name="Flavier A."/>
            <person name="Gaffney T.D."/>
            <person name="Philippsen P."/>
        </authorList>
    </citation>
    <scope>NUCLEOTIDE SEQUENCE [LARGE SCALE GENOMIC DNA]</scope>
    <source>
        <strain evidence="4">ATCC 10895 / CBS 109.51 / FGSC 9923 / NRRL Y-1056</strain>
    </source>
</reference>
<dbReference type="AlphaFoldDB" id="Q74ZG3"/>
<dbReference type="SUPFAM" id="SSF102645">
    <property type="entry name" value="CoaB-like"/>
    <property type="match status" value="1"/>
</dbReference>
<dbReference type="GO" id="GO:0005737">
    <property type="term" value="C:cytoplasm"/>
    <property type="evidence" value="ECO:0000318"/>
    <property type="project" value="GO_Central"/>
</dbReference>
<reference evidence="4" key="2">
    <citation type="journal article" date="2013" name="G3 (Bethesda)">
        <title>Genomes of Ashbya fungi isolated from insects reveal four mating-type loci, numerous translocations, lack of transposons, and distinct gene duplications.</title>
        <authorList>
            <person name="Dietrich F.S."/>
            <person name="Voegeli S."/>
            <person name="Kuo S."/>
            <person name="Philippsen P."/>
        </authorList>
    </citation>
    <scope>GENOME REANNOTATION</scope>
    <source>
        <strain evidence="4">ATCC 10895 / CBS 109.51 / FGSC 9923 / NRRL Y-1056</strain>
    </source>
</reference>
<protein>
    <submittedName>
        <fullName evidence="3">AGR391Wp</fullName>
    </submittedName>
</protein>
<dbReference type="HOGENOM" id="CLU_042326_1_1_1"/>
<accession>Q74ZG3</accession>
<dbReference type="STRING" id="284811.Q74ZG3"/>
<dbReference type="OMA" id="NTIRRCN"/>
<keyword evidence="4" id="KW-1185">Reference proteome</keyword>
<dbReference type="PANTHER" id="PTHR12290">
    <property type="entry name" value="CORNICHON-RELATED"/>
    <property type="match status" value="1"/>
</dbReference>
<dbReference type="GO" id="GO:0004632">
    <property type="term" value="F:phosphopantothenate--cysteine ligase activity"/>
    <property type="evidence" value="ECO:0000318"/>
    <property type="project" value="GO_Central"/>
</dbReference>
<dbReference type="InterPro" id="IPR035929">
    <property type="entry name" value="CoaB-like_sf"/>
</dbReference>
<evidence type="ECO:0000313" key="4">
    <source>
        <dbReference type="Proteomes" id="UP000000591"/>
    </source>
</evidence>
<dbReference type="Proteomes" id="UP000000591">
    <property type="component" value="Chromosome VII"/>
</dbReference>
<comment type="similarity">
    <text evidence="1">Belongs to the PPC synthetase family.</text>
</comment>
<feature type="domain" description="DNA/pantothenate metabolism flavoprotein C-terminal" evidence="2">
    <location>
        <begin position="236"/>
        <end position="346"/>
    </location>
</feature>
<dbReference type="eggNOG" id="KOG2728">
    <property type="taxonomic scope" value="Eukaryota"/>
</dbReference>
<feature type="domain" description="DNA/pantothenate metabolism flavoprotein C-terminal" evidence="2">
    <location>
        <begin position="105"/>
        <end position="164"/>
    </location>
</feature>
<evidence type="ECO:0000313" key="3">
    <source>
        <dbReference type="EMBL" id="AAS54881.2"/>
    </source>
</evidence>
<dbReference type="InParanoid" id="Q74ZG3"/>
<evidence type="ECO:0000256" key="1">
    <source>
        <dbReference type="ARBA" id="ARBA00005703"/>
    </source>
</evidence>
<dbReference type="EMBL" id="AE016820">
    <property type="protein sequence ID" value="AAS54881.2"/>
    <property type="molecule type" value="Genomic_DNA"/>
</dbReference>
<dbReference type="OrthoDB" id="70224at2759"/>
<dbReference type="GO" id="GO:0015937">
    <property type="term" value="P:coenzyme A biosynthetic process"/>
    <property type="evidence" value="ECO:0000318"/>
    <property type="project" value="GO_Central"/>
</dbReference>
<organism evidence="3 4">
    <name type="scientific">Eremothecium gossypii (strain ATCC 10895 / CBS 109.51 / FGSC 9923 / NRRL Y-1056)</name>
    <name type="common">Yeast</name>
    <name type="synonym">Ashbya gossypii</name>
    <dbReference type="NCBI Taxonomy" id="284811"/>
    <lineage>
        <taxon>Eukaryota</taxon>
        <taxon>Fungi</taxon>
        <taxon>Dikarya</taxon>
        <taxon>Ascomycota</taxon>
        <taxon>Saccharomycotina</taxon>
        <taxon>Saccharomycetes</taxon>
        <taxon>Saccharomycetales</taxon>
        <taxon>Saccharomycetaceae</taxon>
        <taxon>Eremothecium</taxon>
    </lineage>
</organism>
<dbReference type="GO" id="GO:0005634">
    <property type="term" value="C:nucleus"/>
    <property type="evidence" value="ECO:0000318"/>
    <property type="project" value="GO_Central"/>
</dbReference>
<dbReference type="Gene3D" id="3.40.50.10300">
    <property type="entry name" value="CoaB-like"/>
    <property type="match status" value="1"/>
</dbReference>
<dbReference type="GeneID" id="4623361"/>
<sequence>MRSAMRGGVAVRRWSGLGRARGKKAGRAAGLEARAHQCDMSAKAIHTSTTELERAIDRQQDEVRAAAAADEEQYFLMNPAPAYLDELVARAKAFVQRQRALGRSRIVLVTSGGTTVPLENNTVRFIDNFSAGTRGASSAEQFLARGYAVIFLHREFSLTPFNRVFTHNPDVNFLDYFDEQGGLRPAHAEQVLRNKRAYERYMREEERLLLLPFTSVNQYLWSLKEVARLLNSKGALFYLAAAVSDFFVPSSRLPEHKIQSQEGVDSSRAPNGQLVVNLDPVPKFLRRLVESWASQAMIVSFKLETNRDLLIQKATQALDRYNHQLVIGNLLQTRSSEVVFVSEQNRAGEWVRLTDGVNNIEELIIPKVIERHDEWIQSQEGRAGN</sequence>
<name>Q74ZG3_EREGS</name>
<proteinExistence type="inferred from homology"/>
<dbReference type="RefSeq" id="NP_987057.2">
    <property type="nucleotide sequence ID" value="NM_212119.2"/>
</dbReference>